<feature type="region of interest" description="Disordered" evidence="3">
    <location>
        <begin position="1754"/>
        <end position="1834"/>
    </location>
</feature>
<feature type="domain" description="K Homology" evidence="4">
    <location>
        <begin position="579"/>
        <end position="645"/>
    </location>
</feature>
<evidence type="ECO:0000313" key="5">
    <source>
        <dbReference type="EMBL" id="CAE7226001.1"/>
    </source>
</evidence>
<dbReference type="SUPFAM" id="SSF54791">
    <property type="entry name" value="Eukaryotic type KH-domain (KH-domain type I)"/>
    <property type="match status" value="1"/>
</dbReference>
<keyword evidence="6" id="KW-1185">Reference proteome</keyword>
<dbReference type="InterPro" id="IPR004088">
    <property type="entry name" value="KH_dom_type_1"/>
</dbReference>
<keyword evidence="1" id="KW-0677">Repeat</keyword>
<feature type="domain" description="K Homology" evidence="4">
    <location>
        <begin position="768"/>
        <end position="842"/>
    </location>
</feature>
<dbReference type="InterPro" id="IPR036612">
    <property type="entry name" value="KH_dom_type_1_sf"/>
</dbReference>
<dbReference type="CDD" id="cd00105">
    <property type="entry name" value="KH-I"/>
    <property type="match status" value="1"/>
</dbReference>
<feature type="domain" description="K Homology" evidence="4">
    <location>
        <begin position="1048"/>
        <end position="1108"/>
    </location>
</feature>
<keyword evidence="2" id="KW-0694">RNA-binding</keyword>
<dbReference type="PANTHER" id="PTHR10288">
    <property type="entry name" value="KH DOMAIN CONTAINING RNA BINDING PROTEIN"/>
    <property type="match status" value="1"/>
</dbReference>
<organism evidence="5 6">
    <name type="scientific">Symbiodinium natans</name>
    <dbReference type="NCBI Taxonomy" id="878477"/>
    <lineage>
        <taxon>Eukaryota</taxon>
        <taxon>Sar</taxon>
        <taxon>Alveolata</taxon>
        <taxon>Dinophyceae</taxon>
        <taxon>Suessiales</taxon>
        <taxon>Symbiodiniaceae</taxon>
        <taxon>Symbiodinium</taxon>
    </lineage>
</organism>
<evidence type="ECO:0000256" key="2">
    <source>
        <dbReference type="PROSITE-ProRule" id="PRU00117"/>
    </source>
</evidence>
<feature type="domain" description="K Homology" evidence="4">
    <location>
        <begin position="861"/>
        <end position="924"/>
    </location>
</feature>
<feature type="domain" description="K Homology" evidence="4">
    <location>
        <begin position="335"/>
        <end position="400"/>
    </location>
</feature>
<evidence type="ECO:0000256" key="3">
    <source>
        <dbReference type="SAM" id="MobiDB-lite"/>
    </source>
</evidence>
<feature type="region of interest" description="Disordered" evidence="3">
    <location>
        <begin position="663"/>
        <end position="687"/>
    </location>
</feature>
<dbReference type="Pfam" id="PF00013">
    <property type="entry name" value="KH_1"/>
    <property type="match status" value="2"/>
</dbReference>
<dbReference type="EMBL" id="CAJNDS010000658">
    <property type="protein sequence ID" value="CAE7226001.1"/>
    <property type="molecule type" value="Genomic_DNA"/>
</dbReference>
<reference evidence="5" key="1">
    <citation type="submission" date="2021-02" db="EMBL/GenBank/DDBJ databases">
        <authorList>
            <person name="Dougan E. K."/>
            <person name="Rhodes N."/>
            <person name="Thang M."/>
            <person name="Chan C."/>
        </authorList>
    </citation>
    <scope>NUCLEOTIDE SEQUENCE</scope>
</reference>
<comment type="caution">
    <text evidence="5">The sequence shown here is derived from an EMBL/GenBank/DDBJ whole genome shotgun (WGS) entry which is preliminary data.</text>
</comment>
<feature type="domain" description="K Homology" evidence="4">
    <location>
        <begin position="1422"/>
        <end position="1488"/>
    </location>
</feature>
<feature type="domain" description="K Homology" evidence="4">
    <location>
        <begin position="688"/>
        <end position="753"/>
    </location>
</feature>
<gene>
    <name evidence="5" type="ORF">SNAT2548_LOCUS8762</name>
</gene>
<evidence type="ECO:0000313" key="6">
    <source>
        <dbReference type="Proteomes" id="UP000604046"/>
    </source>
</evidence>
<proteinExistence type="predicted"/>
<dbReference type="Proteomes" id="UP000604046">
    <property type="component" value="Unassembled WGS sequence"/>
</dbReference>
<feature type="region of interest" description="Disordered" evidence="3">
    <location>
        <begin position="54"/>
        <end position="77"/>
    </location>
</feature>
<dbReference type="OrthoDB" id="411513at2759"/>
<feature type="compositionally biased region" description="Basic residues" evidence="3">
    <location>
        <begin position="1764"/>
        <end position="1784"/>
    </location>
</feature>
<feature type="domain" description="K Homology" evidence="4">
    <location>
        <begin position="1194"/>
        <end position="1259"/>
    </location>
</feature>
<accession>A0A812KB38</accession>
<feature type="domain" description="K Homology" evidence="4">
    <location>
        <begin position="508"/>
        <end position="578"/>
    </location>
</feature>
<feature type="compositionally biased region" description="Basic and acidic residues" evidence="3">
    <location>
        <begin position="1805"/>
        <end position="1820"/>
    </location>
</feature>
<feature type="domain" description="K Homology" evidence="4">
    <location>
        <begin position="1501"/>
        <end position="1577"/>
    </location>
</feature>
<feature type="domain" description="K Homology" evidence="4">
    <location>
        <begin position="1596"/>
        <end position="1659"/>
    </location>
</feature>
<evidence type="ECO:0000259" key="4">
    <source>
        <dbReference type="SMART" id="SM00322"/>
    </source>
</evidence>
<dbReference type="PROSITE" id="PS50084">
    <property type="entry name" value="KH_TYPE_1"/>
    <property type="match status" value="2"/>
</dbReference>
<name>A0A812KB38_9DINO</name>
<feature type="domain" description="K Homology" evidence="4">
    <location>
        <begin position="259"/>
        <end position="322"/>
    </location>
</feature>
<evidence type="ECO:0000256" key="1">
    <source>
        <dbReference type="ARBA" id="ARBA00022737"/>
    </source>
</evidence>
<dbReference type="SMART" id="SM00322">
    <property type="entry name" value="KH"/>
    <property type="match status" value="12"/>
</dbReference>
<dbReference type="Gene3D" id="3.30.310.210">
    <property type="match status" value="1"/>
</dbReference>
<protein>
    <recommendedName>
        <fullName evidence="4">K Homology domain-containing protein</fullName>
    </recommendedName>
</protein>
<dbReference type="InterPro" id="IPR004087">
    <property type="entry name" value="KH_dom"/>
</dbReference>
<dbReference type="GO" id="GO:0003723">
    <property type="term" value="F:RNA binding"/>
    <property type="evidence" value="ECO:0007669"/>
    <property type="project" value="UniProtKB-UniRule"/>
</dbReference>
<sequence length="1834" mass="203913">MWLFDTWYRGHDADAPGDHQNPQWSYQVGSSGGYGGSWDDRWEEPRLQWVKAGQAQENGEAEEYAKGGKAKKVVTSDHLSDTHAHKHFIPPPRLLKTRVVIPGARLELHERNNTVQVSGSEEACARARKYISLVQAQRVGPVHVDNGHDDGDLTMMDVPNNCVAFVTGSGGNFLRACEEEWGTLMFFCDYQTPALGREFRAVAEFFNTNRIRDTWPGPGLEREAPTERRAELKIMAAIEAKLPGHYTSGIGDAQSEEEGWAIDTMPLTGDELSFALGKEGATRRKLANASGCILEYIGNIAYMAGVRAERQRARDYITWLKQQRIGPVYIDISTRSDAAEVKVPRELTGILKGTTLRDIEHETDTFCFLEGDVDSSERLLIFGASRGRRQAERKVQELIRARPPRQPEEELFNGHTGYGNNEGQQLTKAEIRTGQAICASLDKEKLLAIQQSCGARLTQQGTDNVLIQGYSQQVNLAKKQLQEYIFGLKVDEDCDFARQTGVKISMCRQLSQEFTTPSGVPFHIFIAKAADGTPSILEEVRNRTRVRVQVKQAEKKIILSGIFSVVSNARKDLQTFLSSFVTHEVHLKKEQLEKVSALGKQRFPKLNNFRHLTMAQINKEQLKLTLSGAPDAVNEAREEVDGLFQEQGWAAASADMFAAKHSMSRSTVPGKPDAEGAGPNEKIRRDGGKTAEILQLTDMDSAFILGRGGKTKHKIARVSGATLELHEHNCTVEIIGADPERRRARKYINLVRAQRVGPVHVTPDQHDDGDLTMIPVPTSCVGFVTGSQGNFLRTCEEEWGTLMFFCDYQGPGGSPGDSENLAIFGARAGRTGAELKVMAAIEAKLPYFFTKNITDTCCQDEWGRDTIPLGDEELSFALGKDGATRKKLARASGCILEYVGHAAFLAGSLPARRRAREYLSWLLKQRTGTVYVDTHNRNDVTVVDIPRDLEAVASVFKSMTLRGIEQDTKTFCFLEGNTSKSERLLIFGHDKAGREKAKTIALGKIDERYRNDDDGGWGGDYGWSNQGDRHYGGWQEPMEVSDSFLLRGDISVHVMIQTGPNGEDPVIEDVENATGTKLTLMKDKAMIQIQGTAEKVGQAKRQLQQFADRITAALANKVSHYIRPMPWISSAEVEEPKDLLKIQGHQDSVDQTFKVIHELYRDHGLELDDADITIKRRDEQPTHHPAGRAFHAAGRDCDVLRVSEDDAAFILGRGGKTKHKIARVSGAQLELHERNSTVEIYGDDEVRARARKYIDLVRAQRIGPVHVDESHDDGDLTLIAVPSSCVGFVTGSQGNFLRTCEEEWGTLMFFCDYQGGGSLDMWGGSSEKLAIFGTLWARCGAELKALAAFSGSKWLAESGQSLQDVHLRAHGAQSITGQAPCRISSLGWEVMAAIETKLPGFYTTNLGETQSWDELLPQDILEWGTDTYPMHSDQLSYVLGRKGSTRQKLAKASGCIMEYVGNIAFMAGYLPNRRRGREYLGWLCDQVGNKTGRISIDPSVREDVTLVPVPKDCIGYVMGDKRKTLSRLEEDWETLIFFVDSRGLPPTYQQDDVEGLAIFGSERGRAGTELKVMGAVETKIPQFFTRGVGDFQYDGPWGVDTMPLPGDELSFALGKDGATRRKLAKASGCVLEYVGNVAYMAGTLEERKRARDYLMWLTWQRTGPVNIDTSGRDDILEMEVPEEMRGLTKAASLREVEKAWCILELWKGESGTFCFFQGDSNTSDVLLICGHRPEARTYAEQLLHDLMMKGFPAAKSGSVQQRPKAPRRQGRRQRGPRMRNRPPKRKVESSSEEEESESEASVSESESHSELSLHSEEWATRRPAPLGGFRGRDG</sequence>
<feature type="region of interest" description="Disordered" evidence="3">
    <location>
        <begin position="13"/>
        <end position="37"/>
    </location>
</feature>